<comment type="caution">
    <text evidence="2">The sequence shown here is derived from an EMBL/GenBank/DDBJ whole genome shotgun (WGS) entry which is preliminary data.</text>
</comment>
<protein>
    <submittedName>
        <fullName evidence="2">Uncharacterized protein</fullName>
    </submittedName>
</protein>
<name>A0A9Q3GK87_9BASI</name>
<proteinExistence type="predicted"/>
<dbReference type="Proteomes" id="UP000765509">
    <property type="component" value="Unassembled WGS sequence"/>
</dbReference>
<reference evidence="2" key="1">
    <citation type="submission" date="2021-03" db="EMBL/GenBank/DDBJ databases">
        <title>Draft genome sequence of rust myrtle Austropuccinia psidii MF-1, a brazilian biotype.</title>
        <authorList>
            <person name="Quecine M.C."/>
            <person name="Pachon D.M.R."/>
            <person name="Bonatelli M.L."/>
            <person name="Correr F.H."/>
            <person name="Franceschini L.M."/>
            <person name="Leite T.F."/>
            <person name="Margarido G.R.A."/>
            <person name="Almeida C.A."/>
            <person name="Ferrarezi J.A."/>
            <person name="Labate C.A."/>
        </authorList>
    </citation>
    <scope>NUCLEOTIDE SEQUENCE</scope>
    <source>
        <strain evidence="2">MF-1</strain>
    </source>
</reference>
<evidence type="ECO:0000256" key="1">
    <source>
        <dbReference type="SAM" id="MobiDB-lite"/>
    </source>
</evidence>
<sequence length="93" mass="10320">MTTPPQVAKVVRPCPFWIEITTQDLPSNIGEVRSFMVLGPSNGPRPWGILMVHSWWPPIAPKAYGLRTVGPQGQQKTKKGQKCPKAMKVEKSP</sequence>
<evidence type="ECO:0000313" key="3">
    <source>
        <dbReference type="Proteomes" id="UP000765509"/>
    </source>
</evidence>
<keyword evidence="3" id="KW-1185">Reference proteome</keyword>
<organism evidence="2 3">
    <name type="scientific">Austropuccinia psidii MF-1</name>
    <dbReference type="NCBI Taxonomy" id="1389203"/>
    <lineage>
        <taxon>Eukaryota</taxon>
        <taxon>Fungi</taxon>
        <taxon>Dikarya</taxon>
        <taxon>Basidiomycota</taxon>
        <taxon>Pucciniomycotina</taxon>
        <taxon>Pucciniomycetes</taxon>
        <taxon>Pucciniales</taxon>
        <taxon>Sphaerophragmiaceae</taxon>
        <taxon>Austropuccinia</taxon>
    </lineage>
</organism>
<dbReference type="EMBL" id="AVOT02002350">
    <property type="protein sequence ID" value="MBW0470065.1"/>
    <property type="molecule type" value="Genomic_DNA"/>
</dbReference>
<accession>A0A9Q3GK87</accession>
<feature type="region of interest" description="Disordered" evidence="1">
    <location>
        <begin position="68"/>
        <end position="93"/>
    </location>
</feature>
<evidence type="ECO:0000313" key="2">
    <source>
        <dbReference type="EMBL" id="MBW0470065.1"/>
    </source>
</evidence>
<gene>
    <name evidence="2" type="ORF">O181_009780</name>
</gene>
<dbReference type="AlphaFoldDB" id="A0A9Q3GK87"/>